<name>A0AAW0NDT3_9GOBI</name>
<accession>A0AAW0NDT3</accession>
<feature type="compositionally biased region" description="Basic and acidic residues" evidence="1">
    <location>
        <begin position="17"/>
        <end position="27"/>
    </location>
</feature>
<protein>
    <recommendedName>
        <fullName evidence="2">L1 transposable element RRM domain-containing protein</fullName>
    </recommendedName>
</protein>
<dbReference type="InterPro" id="IPR043636">
    <property type="entry name" value="L1_RRM_dom"/>
</dbReference>
<organism evidence="3 4">
    <name type="scientific">Mugilogobius chulae</name>
    <name type="common">yellowstripe goby</name>
    <dbReference type="NCBI Taxonomy" id="88201"/>
    <lineage>
        <taxon>Eukaryota</taxon>
        <taxon>Metazoa</taxon>
        <taxon>Chordata</taxon>
        <taxon>Craniata</taxon>
        <taxon>Vertebrata</taxon>
        <taxon>Euteleostomi</taxon>
        <taxon>Actinopterygii</taxon>
        <taxon>Neopterygii</taxon>
        <taxon>Teleostei</taxon>
        <taxon>Neoteleostei</taxon>
        <taxon>Acanthomorphata</taxon>
        <taxon>Gobiaria</taxon>
        <taxon>Gobiiformes</taxon>
        <taxon>Gobioidei</taxon>
        <taxon>Gobiidae</taxon>
        <taxon>Gobionellinae</taxon>
        <taxon>Mugilogobius</taxon>
    </lineage>
</organism>
<evidence type="ECO:0000259" key="2">
    <source>
        <dbReference type="Pfam" id="PF02994"/>
    </source>
</evidence>
<feature type="region of interest" description="Disordered" evidence="1">
    <location>
        <begin position="1"/>
        <end position="41"/>
    </location>
</feature>
<reference evidence="4" key="1">
    <citation type="submission" date="2024-04" db="EMBL/GenBank/DDBJ databases">
        <title>Salinicola lusitanus LLJ914,a marine bacterium isolated from the Okinawa Trough.</title>
        <authorList>
            <person name="Li J."/>
        </authorList>
    </citation>
    <scope>NUCLEOTIDE SEQUENCE [LARGE SCALE GENOMIC DNA]</scope>
</reference>
<dbReference type="AlphaFoldDB" id="A0AAW0NDT3"/>
<keyword evidence="4" id="KW-1185">Reference proteome</keyword>
<dbReference type="PANTHER" id="PTHR11505">
    <property type="entry name" value="L1 TRANSPOSABLE ELEMENT-RELATED"/>
    <property type="match status" value="1"/>
</dbReference>
<dbReference type="Proteomes" id="UP001460270">
    <property type="component" value="Unassembled WGS sequence"/>
</dbReference>
<comment type="caution">
    <text evidence="3">The sequence shown here is derived from an EMBL/GenBank/DDBJ whole genome shotgun (WGS) entry which is preliminary data.</text>
</comment>
<evidence type="ECO:0000256" key="1">
    <source>
        <dbReference type="SAM" id="MobiDB-lite"/>
    </source>
</evidence>
<dbReference type="Gene3D" id="3.30.70.1820">
    <property type="entry name" value="L1 transposable element, RRM domain"/>
    <property type="match status" value="1"/>
</dbReference>
<gene>
    <name evidence="3" type="ORF">WMY93_021026</name>
</gene>
<evidence type="ECO:0000313" key="4">
    <source>
        <dbReference type="Proteomes" id="UP001460270"/>
    </source>
</evidence>
<evidence type="ECO:0000313" key="3">
    <source>
        <dbReference type="EMBL" id="KAK7895701.1"/>
    </source>
</evidence>
<dbReference type="InterPro" id="IPR004244">
    <property type="entry name" value="Transposase_22"/>
</dbReference>
<proteinExistence type="predicted"/>
<dbReference type="EMBL" id="JBBPFD010000015">
    <property type="protein sequence ID" value="KAK7895701.1"/>
    <property type="molecule type" value="Genomic_DNA"/>
</dbReference>
<dbReference type="Pfam" id="PF02994">
    <property type="entry name" value="Transposase_22"/>
    <property type="match status" value="1"/>
</dbReference>
<feature type="domain" description="L1 transposable element RRM" evidence="2">
    <location>
        <begin position="136"/>
        <end position="221"/>
    </location>
</feature>
<sequence>MSGDKSKKCRHGLQNNSDREKEKEVSANKEANLAPKQHGDHTLNTNMIGAVKKVLETELVAFRADLKKDWEDFRFEICEEIRRQTGELAKELNQELKETNARVAMGHWRGEHPRTAAAGQRVLQEKVSDLEGRARRNNIRLYGVPEDTEGTSMAAFVENLIKRELGGDLTVEGSLGIERAHRALGPKPPAGAPPRSVVVRFLQFTTKEEILRAAWKKTVCINDKRVYFGHDYAVEVQRKRKEYIPIKKALKEKGIRFQTPLNKMRVFYASGSVLYNSAAQAAEDLQKRGVVTEQLQVATARNNMTQTITEESLTQLIPWETQTTRRADFLKNICEKLKEFRRQDSDE</sequence>